<keyword evidence="3" id="KW-1185">Reference proteome</keyword>
<dbReference type="EMBL" id="VUJU01002353">
    <property type="protein sequence ID" value="KAF0761569.1"/>
    <property type="molecule type" value="Genomic_DNA"/>
</dbReference>
<evidence type="ECO:0000313" key="3">
    <source>
        <dbReference type="Proteomes" id="UP000478052"/>
    </source>
</evidence>
<feature type="domain" description="YqaJ viral recombinase" evidence="1">
    <location>
        <begin position="158"/>
        <end position="229"/>
    </location>
</feature>
<dbReference type="AlphaFoldDB" id="A0A6G0YUU0"/>
<name>A0A6G0YUU0_APHCR</name>
<dbReference type="PANTHER" id="PTHR46609">
    <property type="entry name" value="EXONUCLEASE, PHAGE-TYPE/RECB, C-TERMINAL DOMAIN-CONTAINING PROTEIN"/>
    <property type="match status" value="1"/>
</dbReference>
<gene>
    <name evidence="2" type="ORF">FWK35_00020456</name>
</gene>
<dbReference type="InterPro" id="IPR011335">
    <property type="entry name" value="Restrct_endonuc-II-like"/>
</dbReference>
<comment type="caution">
    <text evidence="2">The sequence shown here is derived from an EMBL/GenBank/DDBJ whole genome shotgun (WGS) entry which is preliminary data.</text>
</comment>
<dbReference type="InterPro" id="IPR011604">
    <property type="entry name" value="PDDEXK-like_dom_sf"/>
</dbReference>
<sequence>MRENEPVLVGAQRVLSLDRRLGIWEDITKIKRMLIYHTESLMYIYSNNEAESYNSILSKFVGGKRINFSKKGSYELRYNVAVTAYNSGPDQNYCAVLEEIDPLENITDAEYTNLSISEVQSLEKRTKRQHQCEKCLTPSLFVRICKLWKTTSRDKVVSSMLFGTFKGNASTRYGIENENIAKEQLEKVFEKDILPSGLIIDTNQPFLIVSPDGFVEFDVLVEIKCPASAKDFIPEDAIKNKKN</sequence>
<dbReference type="Proteomes" id="UP000478052">
    <property type="component" value="Unassembled WGS sequence"/>
</dbReference>
<dbReference type="InterPro" id="IPR051703">
    <property type="entry name" value="NF-kappa-B_Signaling_Reg"/>
</dbReference>
<dbReference type="PANTHER" id="PTHR46609:SF8">
    <property type="entry name" value="YQAJ VIRAL RECOMBINASE DOMAIN-CONTAINING PROTEIN"/>
    <property type="match status" value="1"/>
</dbReference>
<proteinExistence type="predicted"/>
<accession>A0A6G0YUU0</accession>
<dbReference type="InterPro" id="IPR019080">
    <property type="entry name" value="YqaJ_viral_recombinase"/>
</dbReference>
<dbReference type="Pfam" id="PF09588">
    <property type="entry name" value="YqaJ"/>
    <property type="match status" value="1"/>
</dbReference>
<protein>
    <submittedName>
        <fullName evidence="2">YqaJ domain-containing protein</fullName>
    </submittedName>
</protein>
<dbReference type="OrthoDB" id="6617437at2759"/>
<evidence type="ECO:0000259" key="1">
    <source>
        <dbReference type="Pfam" id="PF09588"/>
    </source>
</evidence>
<dbReference type="SUPFAM" id="SSF52980">
    <property type="entry name" value="Restriction endonuclease-like"/>
    <property type="match status" value="1"/>
</dbReference>
<dbReference type="GO" id="GO:0006281">
    <property type="term" value="P:DNA repair"/>
    <property type="evidence" value="ECO:0007669"/>
    <property type="project" value="UniProtKB-ARBA"/>
</dbReference>
<evidence type="ECO:0000313" key="2">
    <source>
        <dbReference type="EMBL" id="KAF0761569.1"/>
    </source>
</evidence>
<reference evidence="2 3" key="1">
    <citation type="submission" date="2019-08" db="EMBL/GenBank/DDBJ databases">
        <title>Whole genome of Aphis craccivora.</title>
        <authorList>
            <person name="Voronova N.V."/>
            <person name="Shulinski R.S."/>
            <person name="Bandarenka Y.V."/>
            <person name="Zhorov D.G."/>
            <person name="Warner D."/>
        </authorList>
    </citation>
    <scope>NUCLEOTIDE SEQUENCE [LARGE SCALE GENOMIC DNA]</scope>
    <source>
        <strain evidence="2">180601</strain>
        <tissue evidence="2">Whole Body</tissue>
    </source>
</reference>
<organism evidence="2 3">
    <name type="scientific">Aphis craccivora</name>
    <name type="common">Cowpea aphid</name>
    <dbReference type="NCBI Taxonomy" id="307492"/>
    <lineage>
        <taxon>Eukaryota</taxon>
        <taxon>Metazoa</taxon>
        <taxon>Ecdysozoa</taxon>
        <taxon>Arthropoda</taxon>
        <taxon>Hexapoda</taxon>
        <taxon>Insecta</taxon>
        <taxon>Pterygota</taxon>
        <taxon>Neoptera</taxon>
        <taxon>Paraneoptera</taxon>
        <taxon>Hemiptera</taxon>
        <taxon>Sternorrhyncha</taxon>
        <taxon>Aphidomorpha</taxon>
        <taxon>Aphidoidea</taxon>
        <taxon>Aphididae</taxon>
        <taxon>Aphidini</taxon>
        <taxon>Aphis</taxon>
        <taxon>Aphis</taxon>
    </lineage>
</organism>
<dbReference type="Gene3D" id="3.90.320.10">
    <property type="match status" value="1"/>
</dbReference>